<name>A0A2C9UHX8_MANES</name>
<sequence length="88" mass="10016">MPNFVDAETPKSCLKTEIYSFHFIKDFSASVYSDARRTRGQGPIFVMFDFKASPAIAIKCFDRLIPIKCSARLIPTFPFLSSSLYTHQ</sequence>
<protein>
    <submittedName>
        <fullName evidence="1">Uncharacterized protein</fullName>
    </submittedName>
</protein>
<gene>
    <name evidence="1" type="ORF">MANES_14G009900</name>
</gene>
<reference evidence="1" key="1">
    <citation type="submission" date="2016-02" db="EMBL/GenBank/DDBJ databases">
        <title>WGS assembly of Manihot esculenta.</title>
        <authorList>
            <person name="Bredeson J.V."/>
            <person name="Prochnik S.E."/>
            <person name="Lyons J.B."/>
            <person name="Schmutz J."/>
            <person name="Grimwood J."/>
            <person name="Vrebalov J."/>
            <person name="Bart R.S."/>
            <person name="Amuge T."/>
            <person name="Ferguson M.E."/>
            <person name="Green R."/>
            <person name="Putnam N."/>
            <person name="Stites J."/>
            <person name="Rounsley S."/>
            <person name="Rokhsar D.S."/>
        </authorList>
    </citation>
    <scope>NUCLEOTIDE SEQUENCE [LARGE SCALE GENOMIC DNA]</scope>
    <source>
        <tissue evidence="1">Leaf</tissue>
    </source>
</reference>
<accession>A0A2C9UHX8</accession>
<dbReference type="AlphaFoldDB" id="A0A2C9UHX8"/>
<organism evidence="1">
    <name type="scientific">Manihot esculenta</name>
    <name type="common">Cassava</name>
    <name type="synonym">Jatropha manihot</name>
    <dbReference type="NCBI Taxonomy" id="3983"/>
    <lineage>
        <taxon>Eukaryota</taxon>
        <taxon>Viridiplantae</taxon>
        <taxon>Streptophyta</taxon>
        <taxon>Embryophyta</taxon>
        <taxon>Tracheophyta</taxon>
        <taxon>Spermatophyta</taxon>
        <taxon>Magnoliopsida</taxon>
        <taxon>eudicotyledons</taxon>
        <taxon>Gunneridae</taxon>
        <taxon>Pentapetalae</taxon>
        <taxon>rosids</taxon>
        <taxon>fabids</taxon>
        <taxon>Malpighiales</taxon>
        <taxon>Euphorbiaceae</taxon>
        <taxon>Crotonoideae</taxon>
        <taxon>Manihoteae</taxon>
        <taxon>Manihot</taxon>
    </lineage>
</organism>
<evidence type="ECO:0000313" key="1">
    <source>
        <dbReference type="EMBL" id="OAY30172.1"/>
    </source>
</evidence>
<dbReference type="EMBL" id="CM004400">
    <property type="protein sequence ID" value="OAY30172.1"/>
    <property type="molecule type" value="Genomic_DNA"/>
</dbReference>
<proteinExistence type="predicted"/>